<dbReference type="GO" id="GO:0000270">
    <property type="term" value="P:peptidoglycan metabolic process"/>
    <property type="evidence" value="ECO:0007669"/>
    <property type="project" value="TreeGrafter"/>
</dbReference>
<dbReference type="Pfam" id="PF02113">
    <property type="entry name" value="Peptidase_S13"/>
    <property type="match status" value="1"/>
</dbReference>
<dbReference type="PANTHER" id="PTHR30023:SF0">
    <property type="entry name" value="PENICILLIN-SENSITIVE CARBOXYPEPTIDASE A"/>
    <property type="match status" value="1"/>
</dbReference>
<protein>
    <recommendedName>
        <fullName evidence="5">D-alanyl-D-alanine carboxypeptidase/D-alanyl-D-alanine-endopeptidase</fullName>
    </recommendedName>
</protein>
<dbReference type="GO" id="GO:0006508">
    <property type="term" value="P:proteolysis"/>
    <property type="evidence" value="ECO:0007669"/>
    <property type="project" value="InterPro"/>
</dbReference>
<evidence type="ECO:0000256" key="1">
    <source>
        <dbReference type="ARBA" id="ARBA00006096"/>
    </source>
</evidence>
<dbReference type="VEuPathDB" id="FungiDB:RhiirA1_482394"/>
<dbReference type="GO" id="GO:0004185">
    <property type="term" value="F:serine-type carboxypeptidase activity"/>
    <property type="evidence" value="ECO:0007669"/>
    <property type="project" value="InterPro"/>
</dbReference>
<dbReference type="NCBIfam" id="TIGR00666">
    <property type="entry name" value="PBP4"/>
    <property type="match status" value="1"/>
</dbReference>
<dbReference type="Proteomes" id="UP000232688">
    <property type="component" value="Unassembled WGS sequence"/>
</dbReference>
<dbReference type="PANTHER" id="PTHR30023">
    <property type="entry name" value="D-ALANYL-D-ALANINE CARBOXYPEPTIDASE"/>
    <property type="match status" value="1"/>
</dbReference>
<reference evidence="3 4" key="1">
    <citation type="submission" date="2017-10" db="EMBL/GenBank/DDBJ databases">
        <title>Extensive intraspecific genome diversity in a model arbuscular mycorrhizal fungus.</title>
        <authorList>
            <person name="Chen E.C.H."/>
            <person name="Morin E."/>
            <person name="Baudet D."/>
            <person name="Noel J."/>
            <person name="Ndikumana S."/>
            <person name="Charron P."/>
            <person name="St-Onge C."/>
            <person name="Giorgi J."/>
            <person name="Grigoriev I.V."/>
            <person name="Roux C."/>
            <person name="Martin F.M."/>
            <person name="Corradi N."/>
        </authorList>
    </citation>
    <scope>NUCLEOTIDE SEQUENCE [LARGE SCALE GENOMIC DNA]</scope>
    <source>
        <strain evidence="3 4">A1</strain>
    </source>
</reference>
<dbReference type="EMBL" id="LLXH01006503">
    <property type="protein sequence ID" value="PKC52040.1"/>
    <property type="molecule type" value="Genomic_DNA"/>
</dbReference>
<reference evidence="3 4" key="2">
    <citation type="submission" date="2017-10" db="EMBL/GenBank/DDBJ databases">
        <title>Genome analyses suggest a sexual origin of heterokaryosis in a supposedly ancient asexual fungus.</title>
        <authorList>
            <person name="Corradi N."/>
            <person name="Sedzielewska K."/>
            <person name="Noel J."/>
            <person name="Charron P."/>
            <person name="Farinelli L."/>
            <person name="Marton T."/>
            <person name="Kruger M."/>
            <person name="Pelin A."/>
            <person name="Brachmann A."/>
            <person name="Corradi N."/>
        </authorList>
    </citation>
    <scope>NUCLEOTIDE SEQUENCE [LARGE SCALE GENOMIC DNA]</scope>
    <source>
        <strain evidence="3 4">A1</strain>
    </source>
</reference>
<sequence>MSEETMKKKIISILFLLTFFNYFLLTDTPFASKIEETIYSKFGTSNFSISLRSMDSGKLVFEKAGDFGIKPASTLKLLTAASALEMLGEDYRFITEVYMDGKINGNVLEGDLYIKGGGDPTLQEENFISMANALKRLGVESVSGSLYGDDFNFIGSQLTPGISTHDETYYYASRTSALTMSPDDDYDAGTIIVKWNGSVEPSEDSWSDREKYN</sequence>
<organism evidence="3 4">
    <name type="scientific">Rhizophagus irregularis</name>
    <dbReference type="NCBI Taxonomy" id="588596"/>
    <lineage>
        <taxon>Eukaryota</taxon>
        <taxon>Fungi</taxon>
        <taxon>Fungi incertae sedis</taxon>
        <taxon>Mucoromycota</taxon>
        <taxon>Glomeromycotina</taxon>
        <taxon>Glomeromycetes</taxon>
        <taxon>Glomerales</taxon>
        <taxon>Glomeraceae</taxon>
        <taxon>Rhizophagus</taxon>
    </lineage>
</organism>
<dbReference type="Gene3D" id="3.50.80.20">
    <property type="entry name" value="D-Ala-D-Ala carboxypeptidase C, peptidase S13"/>
    <property type="match status" value="1"/>
</dbReference>
<dbReference type="Gene3D" id="3.40.710.10">
    <property type="entry name" value="DD-peptidase/beta-lactamase superfamily"/>
    <property type="match status" value="1"/>
</dbReference>
<name>A0A2N0QLW3_9GLOM</name>
<accession>A0A2N0QLW3</accession>
<comment type="similarity">
    <text evidence="1">Belongs to the peptidase S13 family.</text>
</comment>
<evidence type="ECO:0000313" key="3">
    <source>
        <dbReference type="EMBL" id="PKC52040.1"/>
    </source>
</evidence>
<evidence type="ECO:0008006" key="5">
    <source>
        <dbReference type="Google" id="ProtNLM"/>
    </source>
</evidence>
<comment type="caution">
    <text evidence="3">The sequence shown here is derived from an EMBL/GenBank/DDBJ whole genome shotgun (WGS) entry which is preliminary data.</text>
</comment>
<dbReference type="AlphaFoldDB" id="A0A2N0QLW3"/>
<dbReference type="InterPro" id="IPR012338">
    <property type="entry name" value="Beta-lactam/transpept-like"/>
</dbReference>
<dbReference type="InterPro" id="IPR000667">
    <property type="entry name" value="Peptidase_S13"/>
</dbReference>
<gene>
    <name evidence="3" type="ORF">RhiirA1_482394</name>
</gene>
<proteinExistence type="inferred from homology"/>
<dbReference type="SUPFAM" id="SSF56601">
    <property type="entry name" value="beta-lactamase/transpeptidase-like"/>
    <property type="match status" value="1"/>
</dbReference>
<evidence type="ECO:0000313" key="4">
    <source>
        <dbReference type="Proteomes" id="UP000232688"/>
    </source>
</evidence>
<keyword evidence="2" id="KW-0378">Hydrolase</keyword>
<evidence type="ECO:0000256" key="2">
    <source>
        <dbReference type="ARBA" id="ARBA00022801"/>
    </source>
</evidence>